<evidence type="ECO:0000313" key="3">
    <source>
        <dbReference type="Proteomes" id="UP000596977"/>
    </source>
</evidence>
<dbReference type="Proteomes" id="UP000596977">
    <property type="component" value="Unassembled WGS sequence"/>
</dbReference>
<sequence>MSSGTWLALAGLAGITIAVGITFLAMLAELGVASSIATGAYIASVIGFALATAGAKMSSTTRLFIVSLGPIPMAILLMLGLTYLGL</sequence>
<reference evidence="2 3" key="1">
    <citation type="journal article" date="2014" name="Int. J. Syst. Evol. Microbiol.">
        <title>Complete genome sequence of Corynebacterium casei LMG S-19264T (=DSM 44701T), isolated from a smear-ripened cheese.</title>
        <authorList>
            <consortium name="US DOE Joint Genome Institute (JGI-PGF)"/>
            <person name="Walter F."/>
            <person name="Albersmeier A."/>
            <person name="Kalinowski J."/>
            <person name="Ruckert C."/>
        </authorList>
    </citation>
    <scope>NUCLEOTIDE SEQUENCE [LARGE SCALE GENOMIC DNA]</scope>
    <source>
        <strain evidence="2 3">CGMCC 1.15896</strain>
    </source>
</reference>
<evidence type="ECO:0000256" key="1">
    <source>
        <dbReference type="SAM" id="Phobius"/>
    </source>
</evidence>
<feature type="transmembrane region" description="Helical" evidence="1">
    <location>
        <begin position="32"/>
        <end position="51"/>
    </location>
</feature>
<dbReference type="EMBL" id="BMKB01000004">
    <property type="protein sequence ID" value="GGA56959.1"/>
    <property type="molecule type" value="Genomic_DNA"/>
</dbReference>
<name>A0A916W025_9HYPH</name>
<keyword evidence="1" id="KW-0472">Membrane</keyword>
<keyword evidence="1" id="KW-0812">Transmembrane</keyword>
<evidence type="ECO:0000313" key="2">
    <source>
        <dbReference type="EMBL" id="GGA56959.1"/>
    </source>
</evidence>
<keyword evidence="3" id="KW-1185">Reference proteome</keyword>
<organism evidence="2 3">
    <name type="scientific">Pelagibacterium lentulum</name>
    <dbReference type="NCBI Taxonomy" id="2029865"/>
    <lineage>
        <taxon>Bacteria</taxon>
        <taxon>Pseudomonadati</taxon>
        <taxon>Pseudomonadota</taxon>
        <taxon>Alphaproteobacteria</taxon>
        <taxon>Hyphomicrobiales</taxon>
        <taxon>Devosiaceae</taxon>
        <taxon>Pelagibacterium</taxon>
    </lineage>
</organism>
<dbReference type="AlphaFoldDB" id="A0A916W025"/>
<gene>
    <name evidence="2" type="ORF">GCM10011499_28970</name>
</gene>
<dbReference type="RefSeq" id="WP_127074104.1">
    <property type="nucleotide sequence ID" value="NZ_BMKB01000004.1"/>
</dbReference>
<feature type="transmembrane region" description="Helical" evidence="1">
    <location>
        <begin position="7"/>
        <end position="26"/>
    </location>
</feature>
<feature type="transmembrane region" description="Helical" evidence="1">
    <location>
        <begin position="63"/>
        <end position="84"/>
    </location>
</feature>
<accession>A0A916W025</accession>
<protein>
    <submittedName>
        <fullName evidence="2">Uncharacterized protein</fullName>
    </submittedName>
</protein>
<keyword evidence="1" id="KW-1133">Transmembrane helix</keyword>
<proteinExistence type="predicted"/>
<comment type="caution">
    <text evidence="2">The sequence shown here is derived from an EMBL/GenBank/DDBJ whole genome shotgun (WGS) entry which is preliminary data.</text>
</comment>